<dbReference type="SMART" id="SM00562">
    <property type="entry name" value="NDK"/>
    <property type="match status" value="1"/>
</dbReference>
<evidence type="ECO:0000256" key="10">
    <source>
        <dbReference type="ARBA" id="ARBA00022842"/>
    </source>
</evidence>
<comment type="subunit">
    <text evidence="12">Homotetramer.</text>
</comment>
<dbReference type="InterPro" id="IPR036850">
    <property type="entry name" value="NDK-like_dom_sf"/>
</dbReference>
<evidence type="ECO:0000256" key="2">
    <source>
        <dbReference type="ARBA" id="ARBA00008142"/>
    </source>
</evidence>
<dbReference type="GO" id="GO:0005524">
    <property type="term" value="F:ATP binding"/>
    <property type="evidence" value="ECO:0007669"/>
    <property type="project" value="UniProtKB-UniRule"/>
</dbReference>
<comment type="cofactor">
    <cofactor evidence="1 12">
        <name>Mg(2+)</name>
        <dbReference type="ChEBI" id="CHEBI:18420"/>
    </cofactor>
</comment>
<feature type="binding site" evidence="12 13">
    <location>
        <position position="14"/>
    </location>
    <ligand>
        <name>ATP</name>
        <dbReference type="ChEBI" id="CHEBI:30616"/>
    </ligand>
</feature>
<dbReference type="NCBIfam" id="NF001908">
    <property type="entry name" value="PRK00668.1"/>
    <property type="match status" value="1"/>
</dbReference>
<evidence type="ECO:0000256" key="5">
    <source>
        <dbReference type="ARBA" id="ARBA00022679"/>
    </source>
</evidence>
<feature type="binding site" evidence="12 13">
    <location>
        <position position="107"/>
    </location>
    <ligand>
        <name>ATP</name>
        <dbReference type="ChEBI" id="CHEBI:30616"/>
    </ligand>
</feature>
<dbReference type="PROSITE" id="PS51374">
    <property type="entry name" value="NDPK_LIKE"/>
    <property type="match status" value="1"/>
</dbReference>
<proteinExistence type="inferred from homology"/>
<keyword evidence="5 12" id="KW-0808">Transferase</keyword>
<comment type="subcellular location">
    <subcellularLocation>
        <location evidence="12">Cytoplasm</location>
    </subcellularLocation>
</comment>
<dbReference type="GO" id="GO:0006228">
    <property type="term" value="P:UTP biosynthetic process"/>
    <property type="evidence" value="ECO:0007669"/>
    <property type="project" value="UniProtKB-UniRule"/>
</dbReference>
<evidence type="ECO:0000256" key="9">
    <source>
        <dbReference type="ARBA" id="ARBA00022840"/>
    </source>
</evidence>
<dbReference type="Pfam" id="PF00334">
    <property type="entry name" value="NDK"/>
    <property type="match status" value="1"/>
</dbReference>
<dbReference type="SUPFAM" id="SSF54919">
    <property type="entry name" value="Nucleoside diphosphate kinase, NDK"/>
    <property type="match status" value="1"/>
</dbReference>
<evidence type="ECO:0000313" key="17">
    <source>
        <dbReference type="Proteomes" id="UP000177174"/>
    </source>
</evidence>
<evidence type="ECO:0000256" key="1">
    <source>
        <dbReference type="ARBA" id="ARBA00001946"/>
    </source>
</evidence>
<evidence type="ECO:0000256" key="6">
    <source>
        <dbReference type="ARBA" id="ARBA00022723"/>
    </source>
</evidence>
<comment type="caution">
    <text evidence="16">The sequence shown here is derived from an EMBL/GenBank/DDBJ whole genome shotgun (WGS) entry which is preliminary data.</text>
</comment>
<evidence type="ECO:0000256" key="13">
    <source>
        <dbReference type="PROSITE-ProRule" id="PRU00706"/>
    </source>
</evidence>
<feature type="binding site" evidence="12 13">
    <location>
        <position position="90"/>
    </location>
    <ligand>
        <name>ATP</name>
        <dbReference type="ChEBI" id="CHEBI:30616"/>
    </ligand>
</feature>
<feature type="binding site" evidence="12 13">
    <location>
        <position position="62"/>
    </location>
    <ligand>
        <name>ATP</name>
        <dbReference type="ChEBI" id="CHEBI:30616"/>
    </ligand>
</feature>
<protein>
    <recommendedName>
        <fullName evidence="4 12">Nucleoside diphosphate kinase</fullName>
        <shortName evidence="12">NDK</shortName>
        <shortName evidence="12">NDP kinase</shortName>
        <ecNumber evidence="3 12">2.7.4.6</ecNumber>
    </recommendedName>
    <alternativeName>
        <fullName evidence="12">Nucleoside-2-P kinase</fullName>
    </alternativeName>
</protein>
<evidence type="ECO:0000256" key="14">
    <source>
        <dbReference type="RuleBase" id="RU004011"/>
    </source>
</evidence>
<evidence type="ECO:0000256" key="12">
    <source>
        <dbReference type="HAMAP-Rule" id="MF_00451"/>
    </source>
</evidence>
<comment type="similarity">
    <text evidence="2 12 13 14">Belongs to the NDK family.</text>
</comment>
<dbReference type="GO" id="GO:0046872">
    <property type="term" value="F:metal ion binding"/>
    <property type="evidence" value="ECO:0007669"/>
    <property type="project" value="UniProtKB-KW"/>
</dbReference>
<dbReference type="GO" id="GO:0006241">
    <property type="term" value="P:CTP biosynthetic process"/>
    <property type="evidence" value="ECO:0007669"/>
    <property type="project" value="UniProtKB-UniRule"/>
</dbReference>
<evidence type="ECO:0000256" key="8">
    <source>
        <dbReference type="ARBA" id="ARBA00022777"/>
    </source>
</evidence>
<dbReference type="STRING" id="1798405.A3E64_02375"/>
<dbReference type="PRINTS" id="PR01243">
    <property type="entry name" value="NUCDPKINASE"/>
</dbReference>
<dbReference type="EMBL" id="MHJH01000017">
    <property type="protein sequence ID" value="OGY64634.1"/>
    <property type="molecule type" value="Genomic_DNA"/>
</dbReference>
<dbReference type="EC" id="2.7.4.6" evidence="3 12"/>
<keyword evidence="11 12" id="KW-0546">Nucleotide metabolism</keyword>
<dbReference type="InterPro" id="IPR034907">
    <property type="entry name" value="NDK-like_dom"/>
</dbReference>
<keyword evidence="9 12" id="KW-0067">ATP-binding</keyword>
<dbReference type="GO" id="GO:0004550">
    <property type="term" value="F:nucleoside diphosphate kinase activity"/>
    <property type="evidence" value="ECO:0007669"/>
    <property type="project" value="UniProtKB-UniRule"/>
</dbReference>
<keyword evidence="12" id="KW-0963">Cytoplasm</keyword>
<dbReference type="HAMAP" id="MF_00451">
    <property type="entry name" value="NDP_kinase"/>
    <property type="match status" value="1"/>
</dbReference>
<feature type="active site" description="Pros-phosphohistidine intermediate" evidence="12 13">
    <location>
        <position position="120"/>
    </location>
</feature>
<evidence type="ECO:0000256" key="3">
    <source>
        <dbReference type="ARBA" id="ARBA00012966"/>
    </source>
</evidence>
<evidence type="ECO:0000256" key="11">
    <source>
        <dbReference type="ARBA" id="ARBA00023080"/>
    </source>
</evidence>
<comment type="catalytic activity">
    <reaction evidence="12">
        <text>a ribonucleoside 5'-diphosphate + ATP = a ribonucleoside 5'-triphosphate + ADP</text>
        <dbReference type="Rhea" id="RHEA:18113"/>
        <dbReference type="ChEBI" id="CHEBI:30616"/>
        <dbReference type="ChEBI" id="CHEBI:57930"/>
        <dbReference type="ChEBI" id="CHEBI:61557"/>
        <dbReference type="ChEBI" id="CHEBI:456216"/>
        <dbReference type="EC" id="2.7.4.6"/>
    </reaction>
</comment>
<keyword evidence="7 12" id="KW-0547">Nucleotide-binding</keyword>
<organism evidence="16 17">
    <name type="scientific">Candidatus Harrisonbacteria bacterium RIFCSPHIGHO2_12_FULL_48_16</name>
    <dbReference type="NCBI Taxonomy" id="1798405"/>
    <lineage>
        <taxon>Bacteria</taxon>
        <taxon>Candidatus Harrisoniibacteriota</taxon>
    </lineage>
</organism>
<dbReference type="PANTHER" id="PTHR11349">
    <property type="entry name" value="NUCLEOSIDE DIPHOSPHATE KINASE"/>
    <property type="match status" value="1"/>
</dbReference>
<dbReference type="AlphaFoldDB" id="A0A1G1ZJ81"/>
<dbReference type="Gene3D" id="3.30.70.141">
    <property type="entry name" value="Nucleoside diphosphate kinase-like domain"/>
    <property type="match status" value="1"/>
</dbReference>
<dbReference type="GO" id="GO:0006183">
    <property type="term" value="P:GTP biosynthetic process"/>
    <property type="evidence" value="ECO:0007669"/>
    <property type="project" value="UniProtKB-UniRule"/>
</dbReference>
<dbReference type="CDD" id="cd04413">
    <property type="entry name" value="NDPk_I"/>
    <property type="match status" value="1"/>
</dbReference>
<keyword evidence="12" id="KW-0597">Phosphoprotein</keyword>
<dbReference type="Proteomes" id="UP000177174">
    <property type="component" value="Unassembled WGS sequence"/>
</dbReference>
<dbReference type="InterPro" id="IPR001564">
    <property type="entry name" value="Nucleoside_diP_kinase"/>
</dbReference>
<evidence type="ECO:0000313" key="16">
    <source>
        <dbReference type="EMBL" id="OGY64634.1"/>
    </source>
</evidence>
<sequence length="161" mass="18272">MPHPKEGRTLVLIKPDALQRNLFGEIVHRFERKGLKIIGMKMVRLDDVLLKKHYGKYADKPFFGNLSKFMSSAPVIAMVLSGIKAVSAVRFIVGSTKGYEADVGTIRGDFSLSMQANLVHASDPAEDPEAEINRFFNPEELFDYKKIDFEFIYSEDERDVL</sequence>
<keyword evidence="8 12" id="KW-0418">Kinase</keyword>
<evidence type="ECO:0000259" key="15">
    <source>
        <dbReference type="SMART" id="SM00562"/>
    </source>
</evidence>
<evidence type="ECO:0000256" key="4">
    <source>
        <dbReference type="ARBA" id="ARBA00017632"/>
    </source>
</evidence>
<keyword evidence="10 12" id="KW-0460">Magnesium</keyword>
<feature type="binding site" evidence="12 13">
    <location>
        <position position="117"/>
    </location>
    <ligand>
        <name>ATP</name>
        <dbReference type="ChEBI" id="CHEBI:30616"/>
    </ligand>
</feature>
<keyword evidence="6 12" id="KW-0479">Metal-binding</keyword>
<dbReference type="FunFam" id="3.30.70.141:FF:000003">
    <property type="entry name" value="Nucleoside diphosphate kinase"/>
    <property type="match status" value="1"/>
</dbReference>
<name>A0A1G1ZJ81_9BACT</name>
<dbReference type="GO" id="GO:0005737">
    <property type="term" value="C:cytoplasm"/>
    <property type="evidence" value="ECO:0007669"/>
    <property type="project" value="UniProtKB-SubCell"/>
</dbReference>
<feature type="domain" description="Nucleoside diphosphate kinase-like" evidence="15">
    <location>
        <begin position="6"/>
        <end position="143"/>
    </location>
</feature>
<feature type="binding site" evidence="12 13">
    <location>
        <position position="96"/>
    </location>
    <ligand>
        <name>ATP</name>
        <dbReference type="ChEBI" id="CHEBI:30616"/>
    </ligand>
</feature>
<accession>A0A1G1ZJ81</accession>
<evidence type="ECO:0000256" key="7">
    <source>
        <dbReference type="ARBA" id="ARBA00022741"/>
    </source>
</evidence>
<gene>
    <name evidence="12" type="primary">ndk</name>
    <name evidence="16" type="ORF">A3E64_02375</name>
</gene>
<comment type="catalytic activity">
    <reaction evidence="12">
        <text>a 2'-deoxyribonucleoside 5'-diphosphate + ATP = a 2'-deoxyribonucleoside 5'-triphosphate + ADP</text>
        <dbReference type="Rhea" id="RHEA:44640"/>
        <dbReference type="ChEBI" id="CHEBI:30616"/>
        <dbReference type="ChEBI" id="CHEBI:61560"/>
        <dbReference type="ChEBI" id="CHEBI:73316"/>
        <dbReference type="ChEBI" id="CHEBI:456216"/>
        <dbReference type="EC" id="2.7.4.6"/>
    </reaction>
</comment>
<comment type="function">
    <text evidence="12">Major role in the synthesis of nucleoside triphosphates other than ATP. The ATP gamma phosphate is transferred to the NDP beta phosphate via a ping-pong mechanism, using a phosphorylated active-site intermediate.</text>
</comment>
<reference evidence="16 17" key="1">
    <citation type="journal article" date="2016" name="Nat. Commun.">
        <title>Thousands of microbial genomes shed light on interconnected biogeochemical processes in an aquifer system.</title>
        <authorList>
            <person name="Anantharaman K."/>
            <person name="Brown C.T."/>
            <person name="Hug L.A."/>
            <person name="Sharon I."/>
            <person name="Castelle C.J."/>
            <person name="Probst A.J."/>
            <person name="Thomas B.C."/>
            <person name="Singh A."/>
            <person name="Wilkins M.J."/>
            <person name="Karaoz U."/>
            <person name="Brodie E.L."/>
            <person name="Williams K.H."/>
            <person name="Hubbard S.S."/>
            <person name="Banfield J.F."/>
        </authorList>
    </citation>
    <scope>NUCLEOTIDE SEQUENCE [LARGE SCALE GENOMIC DNA]</scope>
</reference>